<evidence type="ECO:0000256" key="1">
    <source>
        <dbReference type="ARBA" id="ARBA00004123"/>
    </source>
</evidence>
<dbReference type="Gene3D" id="2.60.40.150">
    <property type="entry name" value="C2 domain"/>
    <property type="match status" value="2"/>
</dbReference>
<dbReference type="SMART" id="SM00239">
    <property type="entry name" value="C2"/>
    <property type="match status" value="2"/>
</dbReference>
<evidence type="ECO:0000256" key="8">
    <source>
        <dbReference type="ARBA" id="ARBA00022737"/>
    </source>
</evidence>
<dbReference type="InterPro" id="IPR010734">
    <property type="entry name" value="Copine_C"/>
</dbReference>
<protein>
    <recommendedName>
        <fullName evidence="16">C2 domain-containing protein</fullName>
    </recommendedName>
</protein>
<proteinExistence type="inferred from homology"/>
<comment type="subcellular location">
    <subcellularLocation>
        <location evidence="2">Cell membrane</location>
    </subcellularLocation>
    <subcellularLocation>
        <location evidence="3">Cytoplasm</location>
    </subcellularLocation>
    <subcellularLocation>
        <location evidence="1">Nucleus</location>
    </subcellularLocation>
</comment>
<keyword evidence="10" id="KW-0472">Membrane</keyword>
<dbReference type="GO" id="GO:0071277">
    <property type="term" value="P:cellular response to calcium ion"/>
    <property type="evidence" value="ECO:0007669"/>
    <property type="project" value="TreeGrafter"/>
</dbReference>
<keyword evidence="8" id="KW-0677">Repeat</keyword>
<sequence length="513" mass="58663">MVEKIPPMKVELTIKAEGLIGYEDPLCRVLFYDPKTLRFNECFKTTPCRERVNPQWEAKIELNYYFDSKQDLRFSIEDTSDHTIGIFDTTLGQIVSQNEAIGNLEGDSRNGIIKISAKELKNAHEKVSIRLRAHNVDKMDLFGKSDPYFIFYKQGKSEPWTQIYKSETIKNTLDPQWKPFELTFTTLCNNNPSLPLKIECWDYDWSSKDDFIGACEINFHQLSVPNVRFQLIHPSKQKKNPKKYQNSGVIEIENLHVRQTHTFLDYIQAGTELNLIFAIDFTISNTDYRNKSSLHYIDPNAQNEYERTISCIGNILADYDKEKIYPVFGFGGEPEWSRKVDHCFPINKNNINPDIVGINNVLQAYRQILPCIKLAGPTILGSIISKSLNITRNSPTGGVYYLLVIMVDGEVQDVNQTKIELVESSFSPMSVVIVGVGLESFSSMQEFTSFPIVDENGRKSCRNNVIFYTYKSFGGNAGILTSSILSKIPQHLLEYMEMISCEPIVLEEHKTIN</sequence>
<keyword evidence="11" id="KW-0539">Nucleus</keyword>
<evidence type="ECO:0000313" key="14">
    <source>
        <dbReference type="EMBL" id="OMJ88357.1"/>
    </source>
</evidence>
<gene>
    <name evidence="14" type="ORF">SteCoe_9773</name>
</gene>
<evidence type="ECO:0000256" key="10">
    <source>
        <dbReference type="ARBA" id="ARBA00023136"/>
    </source>
</evidence>
<evidence type="ECO:0000256" key="9">
    <source>
        <dbReference type="ARBA" id="ARBA00022837"/>
    </source>
</evidence>
<accession>A0A1R2CH74</accession>
<dbReference type="AlphaFoldDB" id="A0A1R2CH74"/>
<dbReference type="PROSITE" id="PS50004">
    <property type="entry name" value="C2"/>
    <property type="match status" value="1"/>
</dbReference>
<dbReference type="SUPFAM" id="SSF49562">
    <property type="entry name" value="C2 domain (Calcium/lipid-binding domain, CaLB)"/>
    <property type="match status" value="2"/>
</dbReference>
<dbReference type="PANTHER" id="PTHR10857">
    <property type="entry name" value="COPINE"/>
    <property type="match status" value="1"/>
</dbReference>
<dbReference type="Proteomes" id="UP000187209">
    <property type="component" value="Unassembled WGS sequence"/>
</dbReference>
<feature type="domain" description="VWFA" evidence="13">
    <location>
        <begin position="274"/>
        <end position="488"/>
    </location>
</feature>
<evidence type="ECO:0000256" key="6">
    <source>
        <dbReference type="ARBA" id="ARBA00022490"/>
    </source>
</evidence>
<reference evidence="14 15" key="1">
    <citation type="submission" date="2016-11" db="EMBL/GenBank/DDBJ databases">
        <title>The macronuclear genome of Stentor coeruleus: a giant cell with tiny introns.</title>
        <authorList>
            <person name="Slabodnick M."/>
            <person name="Ruby J.G."/>
            <person name="Reiff S.B."/>
            <person name="Swart E.C."/>
            <person name="Gosai S."/>
            <person name="Prabakaran S."/>
            <person name="Witkowska E."/>
            <person name="Larue G.E."/>
            <person name="Fisher S."/>
            <person name="Freeman R.M."/>
            <person name="Gunawardena J."/>
            <person name="Chu W."/>
            <person name="Stover N.A."/>
            <person name="Gregory B.D."/>
            <person name="Nowacki M."/>
            <person name="Derisi J."/>
            <person name="Roy S.W."/>
            <person name="Marshall W.F."/>
            <person name="Sood P."/>
        </authorList>
    </citation>
    <scope>NUCLEOTIDE SEQUENCE [LARGE SCALE GENOMIC DNA]</scope>
    <source>
        <strain evidence="14">WM001</strain>
    </source>
</reference>
<keyword evidence="15" id="KW-1185">Reference proteome</keyword>
<dbReference type="InterPro" id="IPR036465">
    <property type="entry name" value="vWFA_dom_sf"/>
</dbReference>
<dbReference type="PROSITE" id="PS50234">
    <property type="entry name" value="VWFA"/>
    <property type="match status" value="1"/>
</dbReference>
<dbReference type="GO" id="GO:0005544">
    <property type="term" value="F:calcium-dependent phospholipid binding"/>
    <property type="evidence" value="ECO:0007669"/>
    <property type="project" value="InterPro"/>
</dbReference>
<dbReference type="GO" id="GO:0005886">
    <property type="term" value="C:plasma membrane"/>
    <property type="evidence" value="ECO:0007669"/>
    <property type="project" value="UniProtKB-SubCell"/>
</dbReference>
<dbReference type="GO" id="GO:0046872">
    <property type="term" value="F:metal ion binding"/>
    <property type="evidence" value="ECO:0007669"/>
    <property type="project" value="UniProtKB-KW"/>
</dbReference>
<evidence type="ECO:0000313" key="15">
    <source>
        <dbReference type="Proteomes" id="UP000187209"/>
    </source>
</evidence>
<keyword evidence="6" id="KW-0963">Cytoplasm</keyword>
<dbReference type="InterPro" id="IPR045052">
    <property type="entry name" value="Copine"/>
</dbReference>
<dbReference type="InterPro" id="IPR000008">
    <property type="entry name" value="C2_dom"/>
</dbReference>
<dbReference type="Pfam" id="PF07002">
    <property type="entry name" value="Copine"/>
    <property type="match status" value="1"/>
</dbReference>
<evidence type="ECO:0000256" key="5">
    <source>
        <dbReference type="ARBA" id="ARBA00022475"/>
    </source>
</evidence>
<comment type="caution">
    <text evidence="14">The sequence shown here is derived from an EMBL/GenBank/DDBJ whole genome shotgun (WGS) entry which is preliminary data.</text>
</comment>
<dbReference type="GO" id="GO:0005737">
    <property type="term" value="C:cytoplasm"/>
    <property type="evidence" value="ECO:0007669"/>
    <property type="project" value="UniProtKB-SubCell"/>
</dbReference>
<dbReference type="InterPro" id="IPR037768">
    <property type="entry name" value="C2B_Copine"/>
</dbReference>
<feature type="domain" description="C2" evidence="12">
    <location>
        <begin position="109"/>
        <end position="233"/>
    </location>
</feature>
<dbReference type="InterPro" id="IPR002035">
    <property type="entry name" value="VWF_A"/>
</dbReference>
<dbReference type="GO" id="GO:0005634">
    <property type="term" value="C:nucleus"/>
    <property type="evidence" value="ECO:0007669"/>
    <property type="project" value="UniProtKB-SubCell"/>
</dbReference>
<evidence type="ECO:0000259" key="13">
    <source>
        <dbReference type="PROSITE" id="PS50234"/>
    </source>
</evidence>
<dbReference type="EMBL" id="MPUH01000153">
    <property type="protein sequence ID" value="OMJ88357.1"/>
    <property type="molecule type" value="Genomic_DNA"/>
</dbReference>
<evidence type="ECO:0008006" key="16">
    <source>
        <dbReference type="Google" id="ProtNLM"/>
    </source>
</evidence>
<keyword evidence="9" id="KW-0106">Calcium</keyword>
<evidence type="ECO:0000256" key="2">
    <source>
        <dbReference type="ARBA" id="ARBA00004236"/>
    </source>
</evidence>
<dbReference type="CDD" id="cd04047">
    <property type="entry name" value="C2B_Copine"/>
    <property type="match status" value="1"/>
</dbReference>
<dbReference type="Pfam" id="PF00168">
    <property type="entry name" value="C2"/>
    <property type="match status" value="2"/>
</dbReference>
<comment type="similarity">
    <text evidence="4">Belongs to the copine family.</text>
</comment>
<dbReference type="FunFam" id="2.60.40.150:FF:000042">
    <property type="entry name" value="Copine 3"/>
    <property type="match status" value="1"/>
</dbReference>
<dbReference type="SUPFAM" id="SSF53300">
    <property type="entry name" value="vWA-like"/>
    <property type="match status" value="1"/>
</dbReference>
<evidence type="ECO:0000256" key="3">
    <source>
        <dbReference type="ARBA" id="ARBA00004496"/>
    </source>
</evidence>
<dbReference type="InterPro" id="IPR035892">
    <property type="entry name" value="C2_domain_sf"/>
</dbReference>
<evidence type="ECO:0000256" key="11">
    <source>
        <dbReference type="ARBA" id="ARBA00023242"/>
    </source>
</evidence>
<name>A0A1R2CH74_9CILI</name>
<keyword evidence="7" id="KW-0479">Metal-binding</keyword>
<dbReference type="PANTHER" id="PTHR10857:SF106">
    <property type="entry name" value="C2 DOMAIN-CONTAINING PROTEIN"/>
    <property type="match status" value="1"/>
</dbReference>
<organism evidence="14 15">
    <name type="scientific">Stentor coeruleus</name>
    <dbReference type="NCBI Taxonomy" id="5963"/>
    <lineage>
        <taxon>Eukaryota</taxon>
        <taxon>Sar</taxon>
        <taxon>Alveolata</taxon>
        <taxon>Ciliophora</taxon>
        <taxon>Postciliodesmatophora</taxon>
        <taxon>Heterotrichea</taxon>
        <taxon>Heterotrichida</taxon>
        <taxon>Stentoridae</taxon>
        <taxon>Stentor</taxon>
    </lineage>
</organism>
<evidence type="ECO:0000259" key="12">
    <source>
        <dbReference type="PROSITE" id="PS50004"/>
    </source>
</evidence>
<evidence type="ECO:0000256" key="4">
    <source>
        <dbReference type="ARBA" id="ARBA00009048"/>
    </source>
</evidence>
<keyword evidence="5" id="KW-1003">Cell membrane</keyword>
<evidence type="ECO:0000256" key="7">
    <source>
        <dbReference type="ARBA" id="ARBA00022723"/>
    </source>
</evidence>
<dbReference type="OrthoDB" id="5855668at2759"/>